<dbReference type="AlphaFoldDB" id="A0A2K2EZD5"/>
<gene>
    <name evidence="2" type="ORF">CDQ84_18485</name>
</gene>
<keyword evidence="1" id="KW-0472">Membrane</keyword>
<evidence type="ECO:0000256" key="1">
    <source>
        <dbReference type="SAM" id="Phobius"/>
    </source>
</evidence>
<evidence type="ECO:0000313" key="2">
    <source>
        <dbReference type="EMBL" id="PNT94692.1"/>
    </source>
</evidence>
<keyword evidence="1" id="KW-0812">Transmembrane</keyword>
<keyword evidence="1" id="KW-1133">Transmembrane helix</keyword>
<accession>A0A2K2EZD5</accession>
<dbReference type="KEGG" id="cthd:CDO33_02555"/>
<name>A0A2K2EZD5_9CLOT</name>
<comment type="caution">
    <text evidence="2">The sequence shown here is derived from an EMBL/GenBank/DDBJ whole genome shotgun (WGS) entry which is preliminary data.</text>
</comment>
<evidence type="ECO:0000313" key="3">
    <source>
        <dbReference type="Proteomes" id="UP000236151"/>
    </source>
</evidence>
<reference evidence="3" key="1">
    <citation type="submission" date="2017-06" db="EMBL/GenBank/DDBJ databases">
        <title>Investigating the central metabolism of Clostridium thermosuccinogenes.</title>
        <authorList>
            <person name="Koendjbiharie J.G."/>
            <person name="Van Kranenburg R."/>
            <person name="Vriesendorp B."/>
        </authorList>
    </citation>
    <scope>NUCLEOTIDE SEQUENCE [LARGE SCALE GENOMIC DNA]</scope>
    <source>
        <strain evidence="3">DSM 5806</strain>
    </source>
</reference>
<dbReference type="EMBL" id="NIOJ01000094">
    <property type="protein sequence ID" value="PNT94692.1"/>
    <property type="molecule type" value="Genomic_DNA"/>
</dbReference>
<sequence length="69" mass="7931">MAIGLLMQAMYLMMANRFLDILYFFLGLLQGLAICFIIAGILPKNLYFKLKGWKVSAANNMPHFLCNLW</sequence>
<dbReference type="Proteomes" id="UP000236151">
    <property type="component" value="Unassembled WGS sequence"/>
</dbReference>
<proteinExistence type="predicted"/>
<keyword evidence="3" id="KW-1185">Reference proteome</keyword>
<organism evidence="2 3">
    <name type="scientific">Clostridium thermosuccinogenes</name>
    <dbReference type="NCBI Taxonomy" id="84032"/>
    <lineage>
        <taxon>Bacteria</taxon>
        <taxon>Bacillati</taxon>
        <taxon>Bacillota</taxon>
        <taxon>Clostridia</taxon>
        <taxon>Eubacteriales</taxon>
        <taxon>Clostridiaceae</taxon>
        <taxon>Clostridium</taxon>
    </lineage>
</organism>
<protein>
    <submittedName>
        <fullName evidence="2">Uncharacterized protein</fullName>
    </submittedName>
</protein>
<feature type="transmembrane region" description="Helical" evidence="1">
    <location>
        <begin position="21"/>
        <end position="42"/>
    </location>
</feature>